<gene>
    <name evidence="3" type="ORF">DFR57_101202</name>
</gene>
<evidence type="ECO:0000256" key="1">
    <source>
        <dbReference type="ARBA" id="ARBA00023266"/>
    </source>
</evidence>
<dbReference type="PROSITE" id="PS50206">
    <property type="entry name" value="RHODANESE_3"/>
    <property type="match status" value="1"/>
</dbReference>
<dbReference type="Pfam" id="PF26341">
    <property type="entry name" value="AAA_SelU"/>
    <property type="match status" value="1"/>
</dbReference>
<dbReference type="Proteomes" id="UP000252585">
    <property type="component" value="Unassembled WGS sequence"/>
</dbReference>
<name>A0A368YAP3_9BACI</name>
<dbReference type="PANTHER" id="PTHR30401">
    <property type="entry name" value="TRNA 2-SELENOURIDINE SYNTHASE"/>
    <property type="match status" value="1"/>
</dbReference>
<dbReference type="EMBL" id="QPJJ01000001">
    <property type="protein sequence ID" value="RCW77331.1"/>
    <property type="molecule type" value="Genomic_DNA"/>
</dbReference>
<dbReference type="PANTHER" id="PTHR30401:SF0">
    <property type="entry name" value="TRNA 2-SELENOURIDINE SYNTHASE"/>
    <property type="match status" value="1"/>
</dbReference>
<protein>
    <submittedName>
        <fullName evidence="3">tRNA 2-selenouridine synthase</fullName>
    </submittedName>
</protein>
<dbReference type="AlphaFoldDB" id="A0A368YAP3"/>
<reference evidence="3 4" key="1">
    <citation type="submission" date="2018-07" db="EMBL/GenBank/DDBJ databases">
        <title>Genomic Encyclopedia of Type Strains, Phase IV (KMG-IV): sequencing the most valuable type-strain genomes for metagenomic binning, comparative biology and taxonomic classification.</title>
        <authorList>
            <person name="Goeker M."/>
        </authorList>
    </citation>
    <scope>NUCLEOTIDE SEQUENCE [LARGE SCALE GENOMIC DNA]</scope>
    <source>
        <strain evidence="3 4">DSM 27696</strain>
    </source>
</reference>
<keyword evidence="1" id="KW-0711">Selenium</keyword>
<comment type="caution">
    <text evidence="3">The sequence shown here is derived from an EMBL/GenBank/DDBJ whole genome shotgun (WGS) entry which is preliminary data.</text>
</comment>
<evidence type="ECO:0000259" key="2">
    <source>
        <dbReference type="PROSITE" id="PS50206"/>
    </source>
</evidence>
<feature type="domain" description="Rhodanese" evidence="2">
    <location>
        <begin position="15"/>
        <end position="131"/>
    </location>
</feature>
<accession>A0A368YAP3</accession>
<dbReference type="InterPro" id="IPR058840">
    <property type="entry name" value="AAA_SelU"/>
</dbReference>
<dbReference type="InterPro" id="IPR036873">
    <property type="entry name" value="Rhodanese-like_dom_sf"/>
</dbReference>
<dbReference type="SMART" id="SM00450">
    <property type="entry name" value="RHOD"/>
    <property type="match status" value="1"/>
</dbReference>
<dbReference type="SUPFAM" id="SSF52540">
    <property type="entry name" value="P-loop containing nucleoside triphosphate hydrolases"/>
    <property type="match status" value="1"/>
</dbReference>
<dbReference type="RefSeq" id="WP_114351267.1">
    <property type="nucleotide sequence ID" value="NZ_QPJJ01000001.1"/>
</dbReference>
<proteinExistence type="predicted"/>
<dbReference type="InterPro" id="IPR027417">
    <property type="entry name" value="P-loop_NTPase"/>
</dbReference>
<dbReference type="GO" id="GO:0002098">
    <property type="term" value="P:tRNA wobble uridine modification"/>
    <property type="evidence" value="ECO:0007669"/>
    <property type="project" value="InterPro"/>
</dbReference>
<dbReference type="Pfam" id="PF00581">
    <property type="entry name" value="Rhodanese"/>
    <property type="match status" value="1"/>
</dbReference>
<dbReference type="NCBIfam" id="TIGR03167">
    <property type="entry name" value="tRNA_sel_U_synt"/>
    <property type="match status" value="1"/>
</dbReference>
<keyword evidence="4" id="KW-1185">Reference proteome</keyword>
<dbReference type="InterPro" id="IPR001763">
    <property type="entry name" value="Rhodanese-like_dom"/>
</dbReference>
<sequence length="345" mass="39548">MFSDIDLKKLRALQETEEHTIVDVRSPSEFYEATIPDSINIPIFSDAERAEVGTLYKQIGPKAAEERGLEIFSAKLPTFIQAFKQIDTPITVFCWRGGMRSKTAATVLDLMGIKANRLTGGYRTYREWVVDTLATLDFKPKLYVLNGYTGSGKTVILKQLEKAGYPVIDLEGMANHRGSIFGEIGLEGSNQKCFDAQLVEKLLAFQEENYVFIEGESKRIGKVTMPDHLFQKKEESTQVFVLLPLEERIKHILEDYQPWNYPDKIIEAYKLIKKRIHTPIAKEIEEDLKSENYAHAVEQLLTYYYDPQYKHSAISYPEDKIINITAHSTEEATNKIKHRLTSNDR</sequence>
<evidence type="ECO:0000313" key="3">
    <source>
        <dbReference type="EMBL" id="RCW77331.1"/>
    </source>
</evidence>
<dbReference type="InterPro" id="IPR017582">
    <property type="entry name" value="SelU"/>
</dbReference>
<dbReference type="OrthoDB" id="9808735at2"/>
<dbReference type="Gene3D" id="3.40.250.10">
    <property type="entry name" value="Rhodanese-like domain"/>
    <property type="match status" value="1"/>
</dbReference>
<dbReference type="NCBIfam" id="NF008752">
    <property type="entry name" value="PRK11784.1-4"/>
    <property type="match status" value="1"/>
</dbReference>
<dbReference type="SUPFAM" id="SSF52821">
    <property type="entry name" value="Rhodanese/Cell cycle control phosphatase"/>
    <property type="match status" value="1"/>
</dbReference>
<dbReference type="NCBIfam" id="NF008750">
    <property type="entry name" value="PRK11784.1-2"/>
    <property type="match status" value="1"/>
</dbReference>
<dbReference type="GO" id="GO:0043828">
    <property type="term" value="F:tRNA 2-selenouridine synthase activity"/>
    <property type="evidence" value="ECO:0007669"/>
    <property type="project" value="InterPro"/>
</dbReference>
<dbReference type="Gene3D" id="3.40.50.300">
    <property type="entry name" value="P-loop containing nucleotide triphosphate hydrolases"/>
    <property type="match status" value="1"/>
</dbReference>
<organism evidence="3 4">
    <name type="scientific">Saliterribacillus persicus</name>
    <dbReference type="NCBI Taxonomy" id="930114"/>
    <lineage>
        <taxon>Bacteria</taxon>
        <taxon>Bacillati</taxon>
        <taxon>Bacillota</taxon>
        <taxon>Bacilli</taxon>
        <taxon>Bacillales</taxon>
        <taxon>Bacillaceae</taxon>
        <taxon>Saliterribacillus</taxon>
    </lineage>
</organism>
<evidence type="ECO:0000313" key="4">
    <source>
        <dbReference type="Proteomes" id="UP000252585"/>
    </source>
</evidence>